<protein>
    <recommendedName>
        <fullName evidence="4">Sulfotransferase family protein</fullName>
    </recommendedName>
</protein>
<feature type="compositionally biased region" description="Basic residues" evidence="1">
    <location>
        <begin position="368"/>
        <end position="381"/>
    </location>
</feature>
<dbReference type="InterPro" id="IPR027417">
    <property type="entry name" value="P-loop_NTPase"/>
</dbReference>
<organism evidence="2 3">
    <name type="scientific">Nocardioides iriomotensis</name>
    <dbReference type="NCBI Taxonomy" id="715784"/>
    <lineage>
        <taxon>Bacteria</taxon>
        <taxon>Bacillati</taxon>
        <taxon>Actinomycetota</taxon>
        <taxon>Actinomycetes</taxon>
        <taxon>Propionibacteriales</taxon>
        <taxon>Nocardioidaceae</taxon>
        <taxon>Nocardioides</taxon>
    </lineage>
</organism>
<gene>
    <name evidence="2" type="ORF">ETU37_16405</name>
</gene>
<dbReference type="EMBL" id="SDPU01000028">
    <property type="protein sequence ID" value="RYU10823.1"/>
    <property type="molecule type" value="Genomic_DNA"/>
</dbReference>
<keyword evidence="3" id="KW-1185">Reference proteome</keyword>
<feature type="region of interest" description="Disordered" evidence="1">
    <location>
        <begin position="359"/>
        <end position="381"/>
    </location>
</feature>
<evidence type="ECO:0000313" key="2">
    <source>
        <dbReference type="EMBL" id="RYU10823.1"/>
    </source>
</evidence>
<accession>A0A4Q5IXV1</accession>
<dbReference type="Gene3D" id="3.40.50.300">
    <property type="entry name" value="P-loop containing nucleotide triphosphate hydrolases"/>
    <property type="match status" value="1"/>
</dbReference>
<dbReference type="RefSeq" id="WP_129988414.1">
    <property type="nucleotide sequence ID" value="NZ_SDPU01000028.1"/>
</dbReference>
<reference evidence="2 3" key="1">
    <citation type="submission" date="2019-01" db="EMBL/GenBank/DDBJ databases">
        <title>Nocardioides guangzhouensis sp. nov., an actinobacterium isolated from soil.</title>
        <authorList>
            <person name="Fu Y."/>
            <person name="Cai Y."/>
            <person name="Lin Z."/>
            <person name="Chen P."/>
        </authorList>
    </citation>
    <scope>NUCLEOTIDE SEQUENCE [LARGE SCALE GENOMIC DNA]</scope>
    <source>
        <strain evidence="2 3">NBRC 105384</strain>
    </source>
</reference>
<evidence type="ECO:0000256" key="1">
    <source>
        <dbReference type="SAM" id="MobiDB-lite"/>
    </source>
</evidence>
<evidence type="ECO:0008006" key="4">
    <source>
        <dbReference type="Google" id="ProtNLM"/>
    </source>
</evidence>
<evidence type="ECO:0000313" key="3">
    <source>
        <dbReference type="Proteomes" id="UP000291189"/>
    </source>
</evidence>
<proteinExistence type="predicted"/>
<comment type="caution">
    <text evidence="2">The sequence shown here is derived from an EMBL/GenBank/DDBJ whole genome shotgun (WGS) entry which is preliminary data.</text>
</comment>
<sequence>MSSEPGRARVVVHVGVPKSGTSFLQATLRENADRLAEQGVWHPAQQHRGMFHAALELTGNHPGWGVPQKRIDGTWAELCREALRRGGTTVFSHELFSNVAAKDVGPALAHLDGADVHVVVTARDLARQLPAEWQEGVKHGRGLRFDSFLRRVLDPARSHTHAQKFWRHQDIAEILDRWGGSLPPDHVHVVTCPPPGAPRDLLWKRFCSVADIEPGSVTFPAVGANTSLGVNAVDVLRRVNRRLRQGDAPPHLRRTVKQVLVNEALRSDDSDRVATPTAALPQLQAITDGWRKRIEEAGYDVVGDLADLDPQPPTGGVAADHRVTPRASRDVAVDAVAVLTKEVAALRAEVKEFRDAREARASTSTARRVARAVRRRLRRSR</sequence>
<dbReference type="Proteomes" id="UP000291189">
    <property type="component" value="Unassembled WGS sequence"/>
</dbReference>
<dbReference type="SUPFAM" id="SSF52540">
    <property type="entry name" value="P-loop containing nucleoside triphosphate hydrolases"/>
    <property type="match status" value="1"/>
</dbReference>
<dbReference type="OrthoDB" id="5144031at2"/>
<dbReference type="AlphaFoldDB" id="A0A4Q5IXV1"/>
<name>A0A4Q5IXV1_9ACTN</name>